<organism evidence="2 3">
    <name type="scientific">Pseudozyma flocculosa</name>
    <dbReference type="NCBI Taxonomy" id="84751"/>
    <lineage>
        <taxon>Eukaryota</taxon>
        <taxon>Fungi</taxon>
        <taxon>Dikarya</taxon>
        <taxon>Basidiomycota</taxon>
        <taxon>Ustilaginomycotina</taxon>
        <taxon>Ustilaginomycetes</taxon>
        <taxon>Ustilaginales</taxon>
        <taxon>Ustilaginaceae</taxon>
        <taxon>Pseudozyma</taxon>
    </lineage>
</organism>
<feature type="region of interest" description="Disordered" evidence="1">
    <location>
        <begin position="720"/>
        <end position="739"/>
    </location>
</feature>
<feature type="region of interest" description="Disordered" evidence="1">
    <location>
        <begin position="268"/>
        <end position="288"/>
    </location>
</feature>
<protein>
    <submittedName>
        <fullName evidence="2">Uncharacterized protein</fullName>
    </submittedName>
</protein>
<feature type="compositionally biased region" description="Low complexity" evidence="1">
    <location>
        <begin position="197"/>
        <end position="211"/>
    </location>
</feature>
<feature type="region of interest" description="Disordered" evidence="1">
    <location>
        <begin position="913"/>
        <end position="936"/>
    </location>
</feature>
<dbReference type="Proteomes" id="UP000323386">
    <property type="component" value="Unassembled WGS sequence"/>
</dbReference>
<feature type="region of interest" description="Disordered" evidence="1">
    <location>
        <begin position="1"/>
        <end position="28"/>
    </location>
</feature>
<accession>A0A5C3FAJ2</accession>
<feature type="compositionally biased region" description="Polar residues" evidence="1">
    <location>
        <begin position="918"/>
        <end position="936"/>
    </location>
</feature>
<feature type="region of interest" description="Disordered" evidence="1">
    <location>
        <begin position="196"/>
        <end position="236"/>
    </location>
</feature>
<feature type="compositionally biased region" description="Basic and acidic residues" evidence="1">
    <location>
        <begin position="809"/>
        <end position="822"/>
    </location>
</feature>
<feature type="compositionally biased region" description="Polar residues" evidence="1">
    <location>
        <begin position="464"/>
        <end position="474"/>
    </location>
</feature>
<evidence type="ECO:0000256" key="1">
    <source>
        <dbReference type="SAM" id="MobiDB-lite"/>
    </source>
</evidence>
<reference evidence="2 3" key="1">
    <citation type="submission" date="2018-03" db="EMBL/GenBank/DDBJ databases">
        <authorList>
            <person name="Guldener U."/>
        </authorList>
    </citation>
    <scope>NUCLEOTIDE SEQUENCE [LARGE SCALE GENOMIC DNA]</scope>
    <source>
        <strain evidence="2 3">DAOM196992</strain>
    </source>
</reference>
<dbReference type="EMBL" id="OOIP01000027">
    <property type="protein sequence ID" value="SPO41464.1"/>
    <property type="molecule type" value="Genomic_DNA"/>
</dbReference>
<evidence type="ECO:0000313" key="3">
    <source>
        <dbReference type="Proteomes" id="UP000323386"/>
    </source>
</evidence>
<sequence>MLASSPPLVAPSITESQHLQHPSGGLRLGSCHSDTRHGAVTPNPLPGSACTSIRSGFDSHIVNRSHPLLLTPDTPRSSILINPKRNSYKGLIVEPPILDLFPNGLRPAPVVKRIPAVVSAKASEREREKERERERERQRERDKDKLKSKSDERIWGIPKKALLLGLGDLNFNAQVAMLGGWGHGSGSASNLVSPDDAAAAQQANKAGAQSQVADSGKRPAAGSDGPAVDDDEPAEKLDPEELAALNAIINTRRSMAAAQALVNGQVSFNPRPARAGSQGSTTSASTRPTLADLRAGSQDSVPSMSSIGQTSSSVESTHETLPCVAVGHASGTPSSPGERLGDIAAVGFSASLLGSSPSRQAKIRFAPLPQAFGPLSSKADMDGEAPDRPDATVHVGDTARVHDHANRLKRTDSNLSEDVDSDSDYDSDDSSTGKGKWYLMGMPSSVFKPEHYQKARRRGRHSKTPSVSGFSSGEETVDSKEARVSRRKSTGSVSELLSQELVRIGWSREPSNAPSDKDDDERGRKPGRSRSKSRASSSSRKSNRSSSRNGARGSGDEDERARRRELIRLARPGGTGMVTLADGTKIRARRVNDPVQDLGEPEFNEWGFAGLAKEASRRGNGTRASGDLTDPYLDEEDDGAPPTKPLAGSPRPEVPADAADATPIDVNAVAFDVQATDSVADNASVTFEVPSLVQDRAPATTPETGSLSGSGLLKKIESRASDKAAPLTPGLALSADQAEEIRRRHENEVYALGAEVLAQNRRNAQRRASAKGAANSTHSNAHAHPTKPGKSTNAASSSQPGSKLASKPNSRDGSREGRRIDELQPLSTISKAFLPSLRKATGDSERTISPGKAQVATDDVSPAKRASGTRPQALLVDDGVHVQSPTSSIVDIRNASPLIEINDAAPMKRIDSEEALSRRSSTIDQATSPIGSTQSPYNLLQGSASQASNLSVQTMSRVGPAHSPKSRRIHLDPSVSVPAPSPWLPRRPDAKGMAVVPLPQLGIRPERPHEGRVWQYDDVDDSSDESDGDRGTRPPVMRINSHVDSDDDDLNAEELEEEERKTAMQKKRATTRAAGQEVVYSRSMAVDARSQPPDVKAHRSSGADTEGRAATARSRSVKAINSATSLRQHPDKKARATTASTSHKAPRASRSLSNVHASTSMADILGDDEEEKNLWPAAAASASSKFGTPKPRHILVNLPGGPGIWDSKKGGGANAVAAINSVAAARAKAIKERAQRHKSAGTRESFELPENWDDEMMDYGWPRSLKGSLY</sequence>
<feature type="compositionally biased region" description="Low complexity" evidence="1">
    <location>
        <begin position="773"/>
        <end position="783"/>
    </location>
</feature>
<feature type="compositionally biased region" description="Basic residues" evidence="1">
    <location>
        <begin position="454"/>
        <end position="463"/>
    </location>
</feature>
<feature type="compositionally biased region" description="Acidic residues" evidence="1">
    <location>
        <begin position="415"/>
        <end position="429"/>
    </location>
</feature>
<feature type="compositionally biased region" description="Acidic residues" evidence="1">
    <location>
        <begin position="1017"/>
        <end position="1027"/>
    </location>
</feature>
<proteinExistence type="predicted"/>
<feature type="compositionally biased region" description="Basic and acidic residues" evidence="1">
    <location>
        <begin position="559"/>
        <end position="568"/>
    </location>
</feature>
<feature type="compositionally biased region" description="Low complexity" evidence="1">
    <location>
        <begin position="273"/>
        <end position="287"/>
    </location>
</feature>
<evidence type="ECO:0000313" key="2">
    <source>
        <dbReference type="EMBL" id="SPO41464.1"/>
    </source>
</evidence>
<name>A0A5C3FAJ2_9BASI</name>
<feature type="region of interest" description="Disordered" evidence="1">
    <location>
        <begin position="614"/>
        <end position="658"/>
    </location>
</feature>
<feature type="region of interest" description="Disordered" evidence="1">
    <location>
        <begin position="120"/>
        <end position="150"/>
    </location>
</feature>
<keyword evidence="3" id="KW-1185">Reference proteome</keyword>
<dbReference type="OrthoDB" id="3350997at2759"/>
<feature type="region of interest" description="Disordered" evidence="1">
    <location>
        <begin position="688"/>
        <end position="713"/>
    </location>
</feature>
<dbReference type="AlphaFoldDB" id="A0A5C3FAJ2"/>
<feature type="compositionally biased region" description="Basic and acidic residues" evidence="1">
    <location>
        <begin position="122"/>
        <end position="150"/>
    </location>
</feature>
<feature type="region of interest" description="Disordered" evidence="1">
    <location>
        <begin position="762"/>
        <end position="871"/>
    </location>
</feature>
<feature type="compositionally biased region" description="Acidic residues" evidence="1">
    <location>
        <begin position="1045"/>
        <end position="1057"/>
    </location>
</feature>
<feature type="compositionally biased region" description="Basic and acidic residues" evidence="1">
    <location>
        <begin position="379"/>
        <end position="412"/>
    </location>
</feature>
<feature type="region of interest" description="Disordered" evidence="1">
    <location>
        <begin position="371"/>
        <end position="493"/>
    </location>
</feature>
<gene>
    <name evidence="2" type="ORF">PSFLO_06946</name>
</gene>
<feature type="region of interest" description="Disordered" evidence="1">
    <location>
        <begin position="1001"/>
        <end position="1156"/>
    </location>
</feature>
<feature type="region of interest" description="Disordered" evidence="1">
    <location>
        <begin position="505"/>
        <end position="579"/>
    </location>
</feature>
<feature type="compositionally biased region" description="Polar residues" evidence="1">
    <location>
        <begin position="789"/>
        <end position="801"/>
    </location>
</feature>
<feature type="region of interest" description="Disordered" evidence="1">
    <location>
        <begin position="957"/>
        <end position="988"/>
    </location>
</feature>
<feature type="compositionally biased region" description="Low complexity" evidence="1">
    <location>
        <begin position="534"/>
        <end position="551"/>
    </location>
</feature>